<protein>
    <recommendedName>
        <fullName evidence="1">TIR domain-containing protein</fullName>
    </recommendedName>
</protein>
<dbReference type="RefSeq" id="WP_112574600.1">
    <property type="nucleotide sequence ID" value="NZ_CP043450.1"/>
</dbReference>
<name>A0A5C1I6B9_9SPHI</name>
<dbReference type="OrthoDB" id="9807907at2"/>
<evidence type="ECO:0000313" key="3">
    <source>
        <dbReference type="Proteomes" id="UP000251402"/>
    </source>
</evidence>
<dbReference type="Pfam" id="PF13676">
    <property type="entry name" value="TIR_2"/>
    <property type="match status" value="1"/>
</dbReference>
<dbReference type="Pfam" id="PF13289">
    <property type="entry name" value="SIR2_2"/>
    <property type="match status" value="1"/>
</dbReference>
<sequence length="486" mass="57235">MENFAEEPVYQNIDQETIDFIVDSLIGGKCILFLGPELLINDSEEKHYKVYFKEIAKKYPKFIYKYFSRDNVFAFQKSNSHVGNILFETKIRNEIKQFYETGGDDVILNLISQLPFPLIINVAPDNAINKIFTKNNFSVRPGYYPDPSFSGVEKPTTARPVIYNIFGSIEEPQSIILTHEELFKTIKNLMQEDTIPENIVNTIKQARCFIFLGMRFETWYYQLLLSIFDIEISESIKLGAPKDIDDETVSIMDKYFRINFTKSNSLEFISKIYKALQAYPEHLRTSTIKTSTSAYLSYAWEDAQDPGREYWVDRIDRRFRNAGVKFSRDKSVLTIQDSIQAFMNRIGQGRVISIVVSEKYLFSEYCMYEAWSIFKNDNFLDRAFILILPDVDFTNKEKYIEYWQSKTNTIRNKLENDFHNDYLAFDQFMTASKNNFYILLFINQFLNILTDRIWPRILNNIEEHQLANEEIFKGYIDTVLEKLTEE</sequence>
<dbReference type="SUPFAM" id="SSF52200">
    <property type="entry name" value="Toll/Interleukin receptor TIR domain"/>
    <property type="match status" value="1"/>
</dbReference>
<dbReference type="AlphaFoldDB" id="A0A5C1I6B9"/>
<evidence type="ECO:0000259" key="1">
    <source>
        <dbReference type="Pfam" id="PF13676"/>
    </source>
</evidence>
<dbReference type="InterPro" id="IPR000157">
    <property type="entry name" value="TIR_dom"/>
</dbReference>
<dbReference type="InterPro" id="IPR035897">
    <property type="entry name" value="Toll_tir_struct_dom_sf"/>
</dbReference>
<accession>A0A5C1I6B9</accession>
<dbReference type="GO" id="GO:0007165">
    <property type="term" value="P:signal transduction"/>
    <property type="evidence" value="ECO:0007669"/>
    <property type="project" value="InterPro"/>
</dbReference>
<reference evidence="2" key="1">
    <citation type="submission" date="2019-08" db="EMBL/GenBank/DDBJ databases">
        <title>Comparative genome analysis confer to the adaptation heavy metal polluted environment.</title>
        <authorList>
            <person name="Li Y."/>
        </authorList>
    </citation>
    <scope>NUCLEOTIDE SEQUENCE [LARGE SCALE GENOMIC DNA]</scope>
    <source>
        <strain evidence="2">P1</strain>
    </source>
</reference>
<evidence type="ECO:0000313" key="2">
    <source>
        <dbReference type="EMBL" id="QEM13404.1"/>
    </source>
</evidence>
<keyword evidence="3" id="KW-1185">Reference proteome</keyword>
<feature type="domain" description="TIR" evidence="1">
    <location>
        <begin position="295"/>
        <end position="402"/>
    </location>
</feature>
<organism evidence="2 3">
    <name type="scientific">Mucilaginibacter rubeus</name>
    <dbReference type="NCBI Taxonomy" id="2027860"/>
    <lineage>
        <taxon>Bacteria</taxon>
        <taxon>Pseudomonadati</taxon>
        <taxon>Bacteroidota</taxon>
        <taxon>Sphingobacteriia</taxon>
        <taxon>Sphingobacteriales</taxon>
        <taxon>Sphingobacteriaceae</taxon>
        <taxon>Mucilaginibacter</taxon>
    </lineage>
</organism>
<dbReference type="Proteomes" id="UP000251402">
    <property type="component" value="Chromosome"/>
</dbReference>
<dbReference type="Gene3D" id="3.40.50.10140">
    <property type="entry name" value="Toll/interleukin-1 receptor homology (TIR) domain"/>
    <property type="match status" value="1"/>
</dbReference>
<dbReference type="EMBL" id="CP043450">
    <property type="protein sequence ID" value="QEM13404.1"/>
    <property type="molecule type" value="Genomic_DNA"/>
</dbReference>
<dbReference type="KEGG" id="mrub:DEO27_026470"/>
<gene>
    <name evidence="2" type="ORF">DEO27_026470</name>
</gene>
<proteinExistence type="predicted"/>